<gene>
    <name evidence="7" type="primary">fur</name>
    <name evidence="8" type="ORF">ABC977_09335</name>
</gene>
<evidence type="ECO:0000256" key="5">
    <source>
        <dbReference type="ARBA" id="ARBA00023125"/>
    </source>
</evidence>
<evidence type="ECO:0000256" key="1">
    <source>
        <dbReference type="ARBA" id="ARBA00007957"/>
    </source>
</evidence>
<evidence type="ECO:0000256" key="4">
    <source>
        <dbReference type="ARBA" id="ARBA00023015"/>
    </source>
</evidence>
<dbReference type="CDD" id="cd07153">
    <property type="entry name" value="Fur_like"/>
    <property type="match status" value="1"/>
</dbReference>
<evidence type="ECO:0000256" key="2">
    <source>
        <dbReference type="ARBA" id="ARBA00022491"/>
    </source>
</evidence>
<dbReference type="RefSeq" id="WP_369666994.1">
    <property type="nucleotide sequence ID" value="NZ_JBDKXB010000010.1"/>
</dbReference>
<reference evidence="8 9" key="1">
    <citation type="submission" date="2024-05" db="EMBL/GenBank/DDBJ databases">
        <title>Genome Sequence and Characterization of the New Strain Purple Sulfur Bacterium of Genus Thioalkalicoccus.</title>
        <authorList>
            <person name="Bryantseva I.A."/>
            <person name="Kyndt J.A."/>
            <person name="Imhoff J.F."/>
        </authorList>
    </citation>
    <scope>NUCLEOTIDE SEQUENCE [LARGE SCALE GENOMIC DNA]</scope>
    <source>
        <strain evidence="8 9">Um2</strain>
    </source>
</reference>
<dbReference type="PANTHER" id="PTHR33202">
    <property type="entry name" value="ZINC UPTAKE REGULATION PROTEIN"/>
    <property type="match status" value="1"/>
</dbReference>
<dbReference type="Proteomes" id="UP001564408">
    <property type="component" value="Unassembled WGS sequence"/>
</dbReference>
<dbReference type="SUPFAM" id="SSF46785">
    <property type="entry name" value="Winged helix' DNA-binding domain"/>
    <property type="match status" value="1"/>
</dbReference>
<dbReference type="InterPro" id="IPR036390">
    <property type="entry name" value="WH_DNA-bd_sf"/>
</dbReference>
<dbReference type="Gene3D" id="1.10.10.10">
    <property type="entry name" value="Winged helix-like DNA-binding domain superfamily/Winged helix DNA-binding domain"/>
    <property type="match status" value="1"/>
</dbReference>
<proteinExistence type="inferred from homology"/>
<evidence type="ECO:0000256" key="3">
    <source>
        <dbReference type="ARBA" id="ARBA00022833"/>
    </source>
</evidence>
<dbReference type="PANTHER" id="PTHR33202:SF6">
    <property type="entry name" value="ZINC UPTAKE REGULATION PROTEIN"/>
    <property type="match status" value="1"/>
</dbReference>
<dbReference type="InterPro" id="IPR043135">
    <property type="entry name" value="Fur_C"/>
</dbReference>
<evidence type="ECO:0000313" key="8">
    <source>
        <dbReference type="EMBL" id="MEY6432606.1"/>
    </source>
</evidence>
<dbReference type="Pfam" id="PF01475">
    <property type="entry name" value="FUR"/>
    <property type="match status" value="1"/>
</dbReference>
<name>A0ABV4BDM1_9GAMM</name>
<comment type="subunit">
    <text evidence="7">Homodimer.</text>
</comment>
<dbReference type="InterPro" id="IPR036388">
    <property type="entry name" value="WH-like_DNA-bd_sf"/>
</dbReference>
<comment type="similarity">
    <text evidence="1 7">Belongs to the Fur family.</text>
</comment>
<comment type="subcellular location">
    <subcellularLocation>
        <location evidence="7">Cytoplasm</location>
    </subcellularLocation>
</comment>
<keyword evidence="3 7" id="KW-0862">Zinc</keyword>
<keyword evidence="9" id="KW-1185">Reference proteome</keyword>
<keyword evidence="2 7" id="KW-0678">Repressor</keyword>
<keyword evidence="7" id="KW-0408">Iron</keyword>
<dbReference type="InterPro" id="IPR002481">
    <property type="entry name" value="FUR"/>
</dbReference>
<evidence type="ECO:0000256" key="7">
    <source>
        <dbReference type="RuleBase" id="RU364037"/>
    </source>
</evidence>
<keyword evidence="5 7" id="KW-0238">DNA-binding</keyword>
<protein>
    <recommendedName>
        <fullName evidence="7">Ferric uptake regulation protein</fullName>
    </recommendedName>
</protein>
<evidence type="ECO:0000313" key="9">
    <source>
        <dbReference type="Proteomes" id="UP001564408"/>
    </source>
</evidence>
<comment type="caution">
    <text evidence="8">The sequence shown here is derived from an EMBL/GenBank/DDBJ whole genome shotgun (WGS) entry which is preliminary data.</text>
</comment>
<dbReference type="Gene3D" id="3.30.1490.190">
    <property type="match status" value="1"/>
</dbReference>
<sequence length="165" mass="18154">MTEPGLEQWLNQADALCRRRGARLTAQRRRVLAILGRTRRPLGAYAILDALRDQSARSTAPPTVYRALEFLLEHGLIHRIESLHAFIGCTHPEHPHAGQFLICRGCGLVEEKEDDRIQDSLGQTAQDSGFKSERPVVELIGLCADCRARPISASEPIGQPGVGSP</sequence>
<evidence type="ECO:0000256" key="6">
    <source>
        <dbReference type="ARBA" id="ARBA00023163"/>
    </source>
</evidence>
<keyword evidence="6 7" id="KW-0804">Transcription</keyword>
<keyword evidence="4 7" id="KW-0805">Transcription regulation</keyword>
<accession>A0ABV4BDM1</accession>
<dbReference type="EMBL" id="JBDKXB010000010">
    <property type="protein sequence ID" value="MEY6432606.1"/>
    <property type="molecule type" value="Genomic_DNA"/>
</dbReference>
<organism evidence="8 9">
    <name type="scientific">Thioalkalicoccus limnaeus</name>
    <dbReference type="NCBI Taxonomy" id="120681"/>
    <lineage>
        <taxon>Bacteria</taxon>
        <taxon>Pseudomonadati</taxon>
        <taxon>Pseudomonadota</taxon>
        <taxon>Gammaproteobacteria</taxon>
        <taxon>Chromatiales</taxon>
        <taxon>Chromatiaceae</taxon>
        <taxon>Thioalkalicoccus</taxon>
    </lineage>
</organism>
<keyword evidence="7" id="KW-0963">Cytoplasm</keyword>
<keyword evidence="7" id="KW-0479">Metal-binding</keyword>